<dbReference type="Gene3D" id="2.10.109.10">
    <property type="entry name" value="Umud Fragment, subunit A"/>
    <property type="match status" value="1"/>
</dbReference>
<gene>
    <name evidence="2" type="ORF">DFQ12_4275</name>
</gene>
<dbReference type="EMBL" id="RAPY01000004">
    <property type="protein sequence ID" value="RKE47114.1"/>
    <property type="molecule type" value="Genomic_DNA"/>
</dbReference>
<comment type="caution">
    <text evidence="2">The sequence shown here is derived from an EMBL/GenBank/DDBJ whole genome shotgun (WGS) entry which is preliminary data.</text>
</comment>
<organism evidence="2 3">
    <name type="scientific">Sphingobacterium detergens</name>
    <dbReference type="NCBI Taxonomy" id="1145106"/>
    <lineage>
        <taxon>Bacteria</taxon>
        <taxon>Pseudomonadati</taxon>
        <taxon>Bacteroidota</taxon>
        <taxon>Sphingobacteriia</taxon>
        <taxon>Sphingobacteriales</taxon>
        <taxon>Sphingobacteriaceae</taxon>
        <taxon>Sphingobacterium</taxon>
    </lineage>
</organism>
<dbReference type="CDD" id="cd06529">
    <property type="entry name" value="S24_LexA-like"/>
    <property type="match status" value="1"/>
</dbReference>
<dbReference type="PROSITE" id="PS50943">
    <property type="entry name" value="HTH_CROC1"/>
    <property type="match status" value="1"/>
</dbReference>
<evidence type="ECO:0000313" key="3">
    <source>
        <dbReference type="Proteomes" id="UP000286246"/>
    </source>
</evidence>
<dbReference type="AlphaFoldDB" id="A0A420ARK4"/>
<name>A0A420ARK4_SPHD1</name>
<dbReference type="Proteomes" id="UP000286246">
    <property type="component" value="Unassembled WGS sequence"/>
</dbReference>
<dbReference type="InterPro" id="IPR001387">
    <property type="entry name" value="Cro/C1-type_HTH"/>
</dbReference>
<dbReference type="InterPro" id="IPR036286">
    <property type="entry name" value="LexA/Signal_pep-like_sf"/>
</dbReference>
<evidence type="ECO:0000259" key="1">
    <source>
        <dbReference type="PROSITE" id="PS50943"/>
    </source>
</evidence>
<protein>
    <submittedName>
        <fullName evidence="2">Helix-turn-helix protein</fullName>
    </submittedName>
</protein>
<sequence>MTDAKVFFHSNLKLLRTRRKFSQGQQAELLGYTRAKYTAMENGKTENPPLVDLIKIAAFFKFSVDDLVKSDLTRWSDFELRKLETGGLEYISGKKLRLLTITVNAENKENLEYIPVKAKAGYLAGHADPDFIAALPKFTLPNLPGGTFRMFPISGDSMLPLPSGSEVICRFVEDWREIKPQTPCILILNDAQDFVFKFVTMEEHLFLLESLNPEFKPYTVEVADVLEIWQFHSYQSRQMPQPKSEISQVKSAVEEILTDLKYLKSKI</sequence>
<dbReference type="SMART" id="SM00530">
    <property type="entry name" value="HTH_XRE"/>
    <property type="match status" value="1"/>
</dbReference>
<evidence type="ECO:0000313" key="2">
    <source>
        <dbReference type="EMBL" id="RKE47114.1"/>
    </source>
</evidence>
<dbReference type="InterPro" id="IPR010982">
    <property type="entry name" value="Lambda_DNA-bd_dom_sf"/>
</dbReference>
<keyword evidence="3" id="KW-1185">Reference proteome</keyword>
<dbReference type="SUPFAM" id="SSF51306">
    <property type="entry name" value="LexA/Signal peptidase"/>
    <property type="match status" value="1"/>
</dbReference>
<accession>A0A420ARK4</accession>
<dbReference type="RefSeq" id="WP_120260931.1">
    <property type="nucleotide sequence ID" value="NZ_RAPY01000004.1"/>
</dbReference>
<dbReference type="OrthoDB" id="3831186at2"/>
<reference evidence="2 3" key="1">
    <citation type="submission" date="2018-09" db="EMBL/GenBank/DDBJ databases">
        <title>Genomic Encyclopedia of Type Strains, Phase III (KMG-III): the genomes of soil and plant-associated and newly described type strains.</title>
        <authorList>
            <person name="Whitman W."/>
        </authorList>
    </citation>
    <scope>NUCLEOTIDE SEQUENCE [LARGE SCALE GENOMIC DNA]</scope>
    <source>
        <strain evidence="2 3">CECT 7938</strain>
    </source>
</reference>
<dbReference type="SUPFAM" id="SSF47413">
    <property type="entry name" value="lambda repressor-like DNA-binding domains"/>
    <property type="match status" value="1"/>
</dbReference>
<dbReference type="CDD" id="cd00093">
    <property type="entry name" value="HTH_XRE"/>
    <property type="match status" value="1"/>
</dbReference>
<proteinExistence type="predicted"/>
<dbReference type="InterPro" id="IPR039418">
    <property type="entry name" value="LexA-like"/>
</dbReference>
<feature type="domain" description="HTH cro/C1-type" evidence="1">
    <location>
        <begin position="12"/>
        <end position="67"/>
    </location>
</feature>
<dbReference type="Gene3D" id="1.10.260.40">
    <property type="entry name" value="lambda repressor-like DNA-binding domains"/>
    <property type="match status" value="1"/>
</dbReference>
<dbReference type="GO" id="GO:0003677">
    <property type="term" value="F:DNA binding"/>
    <property type="evidence" value="ECO:0007669"/>
    <property type="project" value="InterPro"/>
</dbReference>
<dbReference type="Pfam" id="PF13560">
    <property type="entry name" value="HTH_31"/>
    <property type="match status" value="1"/>
</dbReference>